<feature type="transmembrane region" description="Helical" evidence="2">
    <location>
        <begin position="65"/>
        <end position="88"/>
    </location>
</feature>
<evidence type="ECO:0000256" key="1">
    <source>
        <dbReference type="SAM" id="MobiDB-lite"/>
    </source>
</evidence>
<evidence type="ECO:0000313" key="3">
    <source>
        <dbReference type="EMBL" id="SPH16894.1"/>
    </source>
</evidence>
<dbReference type="PANTHER" id="PTHR32309:SF13">
    <property type="entry name" value="FERRIC ENTEROBACTIN TRANSPORT PROTEIN FEPE"/>
    <property type="match status" value="1"/>
</dbReference>
<protein>
    <submittedName>
        <fullName evidence="3">Uncharacterized protein</fullName>
    </submittedName>
</protein>
<keyword evidence="2" id="KW-0472">Membrane</keyword>
<gene>
    <name evidence="3" type="ORF">DEA8626_00408</name>
</gene>
<dbReference type="AlphaFoldDB" id="A0A2R8B2N6"/>
<keyword evidence="4" id="KW-1185">Reference proteome</keyword>
<dbReference type="GO" id="GO:0004713">
    <property type="term" value="F:protein tyrosine kinase activity"/>
    <property type="evidence" value="ECO:0007669"/>
    <property type="project" value="TreeGrafter"/>
</dbReference>
<evidence type="ECO:0000256" key="2">
    <source>
        <dbReference type="SAM" id="Phobius"/>
    </source>
</evidence>
<reference evidence="3 4" key="1">
    <citation type="submission" date="2018-03" db="EMBL/GenBank/DDBJ databases">
        <authorList>
            <person name="Keele B.F."/>
        </authorList>
    </citation>
    <scope>NUCLEOTIDE SEQUENCE [LARGE SCALE GENOMIC DNA]</scope>
    <source>
        <strain evidence="3 4">CECT 8626</strain>
    </source>
</reference>
<proteinExistence type="predicted"/>
<organism evidence="3 4">
    <name type="scientific">Albidovulum aquaemixtae</name>
    <dbReference type="NCBI Taxonomy" id="1542388"/>
    <lineage>
        <taxon>Bacteria</taxon>
        <taxon>Pseudomonadati</taxon>
        <taxon>Pseudomonadota</taxon>
        <taxon>Alphaproteobacteria</taxon>
        <taxon>Rhodobacterales</taxon>
        <taxon>Paracoccaceae</taxon>
        <taxon>Albidovulum</taxon>
    </lineage>
</organism>
<dbReference type="GO" id="GO:0005886">
    <property type="term" value="C:plasma membrane"/>
    <property type="evidence" value="ECO:0007669"/>
    <property type="project" value="TreeGrafter"/>
</dbReference>
<feature type="transmembrane region" description="Helical" evidence="2">
    <location>
        <begin position="400"/>
        <end position="425"/>
    </location>
</feature>
<feature type="region of interest" description="Disordered" evidence="1">
    <location>
        <begin position="41"/>
        <end position="60"/>
    </location>
</feature>
<dbReference type="PANTHER" id="PTHR32309">
    <property type="entry name" value="TYROSINE-PROTEIN KINASE"/>
    <property type="match status" value="1"/>
</dbReference>
<keyword evidence="2" id="KW-1133">Transmembrane helix</keyword>
<evidence type="ECO:0000313" key="4">
    <source>
        <dbReference type="Proteomes" id="UP000244924"/>
    </source>
</evidence>
<dbReference type="InterPro" id="IPR050445">
    <property type="entry name" value="Bact_polysacc_biosynth/exp"/>
</dbReference>
<keyword evidence="2" id="KW-0812">Transmembrane</keyword>
<accession>A0A2R8B2N6</accession>
<name>A0A2R8B2N6_9RHOB</name>
<dbReference type="EMBL" id="OMOQ01000001">
    <property type="protein sequence ID" value="SPH16894.1"/>
    <property type="molecule type" value="Genomic_DNA"/>
</dbReference>
<sequence>MLPLERRWIYRVDLCTTKAYRAISIWIIRVTEKQAAPVPLRPMSGNEMAEPASPKPKSKASRRRTIIKAAFLLVVAVPLLIASFYLFWVAGDQYASKTGFVVRKSDKTATTAAELLGGLTSITQASSTESTILYEFIRSQHMVELVDEKLDLRTIYSRPDFDPIFAFDPDGSIEKLERYWARMVRPHFDSSSGLLELRVLAFNPDDARRIAEEIVRQSSIKINDMSAVARSDRTSYAREDLEKTINVLKAARQSMTEFRSRNRIVDPKADVQVQMGLISTLQTQLADAMIELDMLNLTTRNEDPRINQVEQRISVIRSRIDAERGQIGVGSGYAGGEETFSQILEEFESLSVDLEFAERAYVAALATYDEALAEANRQSLYLATYIEPTRAETSEYPRRFTLLSLMALFLGLAWAIGSLIAYSVWDRH</sequence>
<dbReference type="Proteomes" id="UP000244924">
    <property type="component" value="Unassembled WGS sequence"/>
</dbReference>